<keyword evidence="7" id="KW-1185">Reference proteome</keyword>
<evidence type="ECO:0000256" key="3">
    <source>
        <dbReference type="SAM" id="SignalP"/>
    </source>
</evidence>
<dbReference type="SUPFAM" id="SSF51445">
    <property type="entry name" value="(Trans)glycosidases"/>
    <property type="match status" value="1"/>
</dbReference>
<dbReference type="GO" id="GO:0005975">
    <property type="term" value="P:carbohydrate metabolic process"/>
    <property type="evidence" value="ECO:0007669"/>
    <property type="project" value="InterPro"/>
</dbReference>
<dbReference type="eggNOG" id="ENOG502RZ0X">
    <property type="taxonomic scope" value="Eukaryota"/>
</dbReference>
<sequence>MAQGRSARCALFAALVLCLLAITAQAARSVPAPAPAPGPSVDFTAPCKCNPAFQATTGECRKLSLATPWSCMVDPSNPHPEYPRPYLQRAIWMSLNGIWDWDRLEGWKTEFTPAARNYSYEIVVPFAPPSDLSGLAAPYSKDGFTRMVYHRTFKLPTAWRSLPTAQNVMLHVDRVDWEAEVFVNGVTVGLHRGAYNRFSMDITHALTKSRTGQHDLVIRVFDPSESAHIVLGKQRMHPDSTIFYKGVEGIWGSVWLEPVSKSGVQRLEFAPNIDTSSLRIKAVAIDRNASSGMNLAVTAKADGKTVATGRGIPGTPFDIAIPNMRLWAGRSDPFLYTIEVDVTDNSTQEVVDHVESSVGMRKYSLAQVDPTSPDSPIRIFLNNKPHTLFGFLDQGFWPDGKYTAPTDEALLYDIQAAKRMGANVLRKHIKVEPDRFYHHADREGLIIIQDMPSMYFAGDLPGRLHPEILPGEKQQFEAEFKRMIEDHSAMTSIGLYYTFNEGWGQYDTQRIVQMGHDMDPSRLWGAASGWIDPQDRTADDLKKEYEHYTGYVGDVKDDHNYPNPVSTGATSTRASIVGEYGGIGMWLEGHNTFSRSDAAEKPGNGPYADNSTQLQEQYLKHLSTIKDLVQGSTGVSAAIYTQLTDVDTEPNGIMSYDRKVIKFADLAVVRKKTEELLSAPVN</sequence>
<protein>
    <submittedName>
        <fullName evidence="6">Glycoside hydrolase</fullName>
    </submittedName>
</protein>
<dbReference type="SUPFAM" id="SSF49303">
    <property type="entry name" value="beta-Galactosidase/glucuronidase domain"/>
    <property type="match status" value="1"/>
</dbReference>
<dbReference type="GO" id="GO:0004553">
    <property type="term" value="F:hydrolase activity, hydrolyzing O-glycosyl compounds"/>
    <property type="evidence" value="ECO:0007669"/>
    <property type="project" value="InterPro"/>
</dbReference>
<proteinExistence type="predicted"/>
<feature type="domain" description="Glycoside hydrolase family 2 immunoglobulin-like beta-sandwich" evidence="4">
    <location>
        <begin position="302"/>
        <end position="361"/>
    </location>
</feature>
<dbReference type="GeneID" id="17037275"/>
<evidence type="ECO:0000313" key="6">
    <source>
        <dbReference type="EMBL" id="EIE19335.1"/>
    </source>
</evidence>
<dbReference type="AlphaFoldDB" id="I0YLR6"/>
<dbReference type="Pfam" id="PF00703">
    <property type="entry name" value="Glyco_hydro_2"/>
    <property type="match status" value="1"/>
</dbReference>
<organism evidence="6 7">
    <name type="scientific">Coccomyxa subellipsoidea (strain C-169)</name>
    <name type="common">Green microalga</name>
    <dbReference type="NCBI Taxonomy" id="574566"/>
    <lineage>
        <taxon>Eukaryota</taxon>
        <taxon>Viridiplantae</taxon>
        <taxon>Chlorophyta</taxon>
        <taxon>core chlorophytes</taxon>
        <taxon>Trebouxiophyceae</taxon>
        <taxon>Trebouxiophyceae incertae sedis</taxon>
        <taxon>Coccomyxaceae</taxon>
        <taxon>Coccomyxa</taxon>
        <taxon>Coccomyxa subellipsoidea</taxon>
    </lineage>
</organism>
<name>I0YLR6_COCSC</name>
<feature type="domain" description="Beta-mannosidase-like galactose-binding" evidence="5">
    <location>
        <begin position="147"/>
        <end position="227"/>
    </location>
</feature>
<dbReference type="InterPro" id="IPR013783">
    <property type="entry name" value="Ig-like_fold"/>
</dbReference>
<dbReference type="InterPro" id="IPR054593">
    <property type="entry name" value="Beta-mannosidase-like_N2"/>
</dbReference>
<accession>I0YLR6</accession>
<dbReference type="PANTHER" id="PTHR42732">
    <property type="entry name" value="BETA-GALACTOSIDASE"/>
    <property type="match status" value="1"/>
</dbReference>
<dbReference type="InterPro" id="IPR006102">
    <property type="entry name" value="Ig-like_GH2"/>
</dbReference>
<feature type="signal peptide" evidence="3">
    <location>
        <begin position="1"/>
        <end position="26"/>
    </location>
</feature>
<evidence type="ECO:0000256" key="2">
    <source>
        <dbReference type="ARBA" id="ARBA00023295"/>
    </source>
</evidence>
<dbReference type="Pfam" id="PF22666">
    <property type="entry name" value="Glyco_hydro_2_N2"/>
    <property type="match status" value="1"/>
</dbReference>
<dbReference type="KEGG" id="csl:COCSUDRAFT_44687"/>
<reference evidence="6 7" key="1">
    <citation type="journal article" date="2012" name="Genome Biol.">
        <title>The genome of the polar eukaryotic microalga coccomyxa subellipsoidea reveals traits of cold adaptation.</title>
        <authorList>
            <person name="Blanc G."/>
            <person name="Agarkova I."/>
            <person name="Grimwood J."/>
            <person name="Kuo A."/>
            <person name="Brueggeman A."/>
            <person name="Dunigan D."/>
            <person name="Gurnon J."/>
            <person name="Ladunga I."/>
            <person name="Lindquist E."/>
            <person name="Lucas S."/>
            <person name="Pangilinan J."/>
            <person name="Proschold T."/>
            <person name="Salamov A."/>
            <person name="Schmutz J."/>
            <person name="Weeks D."/>
            <person name="Yamada T."/>
            <person name="Claverie J.M."/>
            <person name="Grigoriev I."/>
            <person name="Van Etten J."/>
            <person name="Lomsadze A."/>
            <person name="Borodovsky M."/>
        </authorList>
    </citation>
    <scope>NUCLEOTIDE SEQUENCE [LARGE SCALE GENOMIC DNA]</scope>
    <source>
        <strain evidence="6 7">C-169</strain>
    </source>
</reference>
<evidence type="ECO:0000259" key="5">
    <source>
        <dbReference type="Pfam" id="PF22666"/>
    </source>
</evidence>
<dbReference type="Gene3D" id="2.60.120.260">
    <property type="entry name" value="Galactose-binding domain-like"/>
    <property type="match status" value="1"/>
</dbReference>
<dbReference type="Proteomes" id="UP000007264">
    <property type="component" value="Unassembled WGS sequence"/>
</dbReference>
<keyword evidence="2" id="KW-0326">Glycosidase</keyword>
<dbReference type="Gene3D" id="2.60.40.10">
    <property type="entry name" value="Immunoglobulins"/>
    <property type="match status" value="1"/>
</dbReference>
<evidence type="ECO:0000259" key="4">
    <source>
        <dbReference type="Pfam" id="PF00703"/>
    </source>
</evidence>
<dbReference type="SUPFAM" id="SSF49785">
    <property type="entry name" value="Galactose-binding domain-like"/>
    <property type="match status" value="1"/>
</dbReference>
<gene>
    <name evidence="6" type="ORF">COCSUDRAFT_44687</name>
</gene>
<dbReference type="OrthoDB" id="1714699at2759"/>
<dbReference type="PANTHER" id="PTHR42732:SF2">
    <property type="entry name" value="BETA-MANNOSIDASE"/>
    <property type="match status" value="1"/>
</dbReference>
<dbReference type="RefSeq" id="XP_005643879.1">
    <property type="nucleotide sequence ID" value="XM_005643822.1"/>
</dbReference>
<keyword evidence="3" id="KW-0732">Signal</keyword>
<comment type="caution">
    <text evidence="6">The sequence shown here is derived from an EMBL/GenBank/DDBJ whole genome shotgun (WGS) entry which is preliminary data.</text>
</comment>
<keyword evidence="1 6" id="KW-0378">Hydrolase</keyword>
<dbReference type="InterPro" id="IPR017853">
    <property type="entry name" value="GH"/>
</dbReference>
<evidence type="ECO:0000313" key="7">
    <source>
        <dbReference type="Proteomes" id="UP000007264"/>
    </source>
</evidence>
<dbReference type="Gene3D" id="3.20.20.80">
    <property type="entry name" value="Glycosidases"/>
    <property type="match status" value="1"/>
</dbReference>
<dbReference type="InterPro" id="IPR008979">
    <property type="entry name" value="Galactose-bd-like_sf"/>
</dbReference>
<feature type="chain" id="PRO_5003637093" evidence="3">
    <location>
        <begin position="27"/>
        <end position="682"/>
    </location>
</feature>
<dbReference type="EMBL" id="AGSI01000019">
    <property type="protein sequence ID" value="EIE19335.1"/>
    <property type="molecule type" value="Genomic_DNA"/>
</dbReference>
<evidence type="ECO:0000256" key="1">
    <source>
        <dbReference type="ARBA" id="ARBA00022801"/>
    </source>
</evidence>
<dbReference type="InterPro" id="IPR036156">
    <property type="entry name" value="Beta-gal/glucu_dom_sf"/>
</dbReference>
<dbReference type="InterPro" id="IPR051913">
    <property type="entry name" value="GH2_Domain-Containing"/>
</dbReference>